<dbReference type="InterPro" id="IPR018060">
    <property type="entry name" value="HTH_AraC"/>
</dbReference>
<dbReference type="SUPFAM" id="SSF51215">
    <property type="entry name" value="Regulatory protein AraC"/>
    <property type="match status" value="1"/>
</dbReference>
<dbReference type="InterPro" id="IPR020449">
    <property type="entry name" value="Tscrpt_reg_AraC-type_HTH"/>
</dbReference>
<dbReference type="Gene3D" id="1.10.10.60">
    <property type="entry name" value="Homeodomain-like"/>
    <property type="match status" value="2"/>
</dbReference>
<dbReference type="InterPro" id="IPR003313">
    <property type="entry name" value="AraC-bd"/>
</dbReference>
<dbReference type="SUPFAM" id="SSF46689">
    <property type="entry name" value="Homeodomain-like"/>
    <property type="match status" value="1"/>
</dbReference>
<sequence>MKQYHQIIQQFMEQFIKSIHNQKHFKNLNLSLPVLKNRQNLKYVVYQEKILFSNHNNFNQNIKIMPDFYRAQKFSSNGNLLYHCHEYFELIYVYQGSCQCFLDGVEHTFYQNQLCMMNTNTLHTMYVYPNSSILNILISTKLFDEVFVQLMSENDSFLGFFLDSIYNRKNKSKFYIFDILTDTDCEFYLRKLIVECVQNPVKKQQVKKANFICLLYELAEQYQDFLTQTSPDKNLEFSSLIEYISQHYKTVTLQDMSDHFHYTTTSMSKYIKKQTGRTFSDILRSIRLKNSYYLLSYTNLSIEEIADKLGYHERSYFEKIFKQYCGITPAEYRKKHTTLKKFNTI</sequence>
<dbReference type="Gene3D" id="2.60.120.10">
    <property type="entry name" value="Jelly Rolls"/>
    <property type="match status" value="1"/>
</dbReference>
<dbReference type="PANTHER" id="PTHR43280:SF28">
    <property type="entry name" value="HTH-TYPE TRANSCRIPTIONAL ACTIVATOR RHAS"/>
    <property type="match status" value="1"/>
</dbReference>
<protein>
    <submittedName>
        <fullName evidence="5">Helix-turn-helix domain-containing protein</fullName>
    </submittedName>
</protein>
<evidence type="ECO:0000259" key="4">
    <source>
        <dbReference type="PROSITE" id="PS01124"/>
    </source>
</evidence>
<evidence type="ECO:0000313" key="6">
    <source>
        <dbReference type="Proteomes" id="UP000649151"/>
    </source>
</evidence>
<gene>
    <name evidence="5" type="ORF">H8Z77_05440</name>
</gene>
<dbReference type="PRINTS" id="PR00032">
    <property type="entry name" value="HTHARAC"/>
</dbReference>
<dbReference type="InterPro" id="IPR009057">
    <property type="entry name" value="Homeodomain-like_sf"/>
</dbReference>
<evidence type="ECO:0000313" key="5">
    <source>
        <dbReference type="EMBL" id="MBC5787469.1"/>
    </source>
</evidence>
<accession>A0ABR7IR03</accession>
<dbReference type="PROSITE" id="PS01124">
    <property type="entry name" value="HTH_ARAC_FAMILY_2"/>
    <property type="match status" value="1"/>
</dbReference>
<proteinExistence type="predicted"/>
<evidence type="ECO:0000256" key="2">
    <source>
        <dbReference type="ARBA" id="ARBA00023125"/>
    </source>
</evidence>
<feature type="domain" description="HTH araC/xylS-type" evidence="4">
    <location>
        <begin position="238"/>
        <end position="335"/>
    </location>
</feature>
<dbReference type="InterPro" id="IPR037923">
    <property type="entry name" value="HTH-like"/>
</dbReference>
<dbReference type="Proteomes" id="UP000649151">
    <property type="component" value="Unassembled WGS sequence"/>
</dbReference>
<name>A0ABR7IR03_9CLOT</name>
<comment type="caution">
    <text evidence="5">The sequence shown here is derived from an EMBL/GenBank/DDBJ whole genome shotgun (WGS) entry which is preliminary data.</text>
</comment>
<dbReference type="Pfam" id="PF12833">
    <property type="entry name" value="HTH_18"/>
    <property type="match status" value="1"/>
</dbReference>
<keyword evidence="1" id="KW-0805">Transcription regulation</keyword>
<dbReference type="SMART" id="SM00342">
    <property type="entry name" value="HTH_ARAC"/>
    <property type="match status" value="1"/>
</dbReference>
<evidence type="ECO:0000256" key="3">
    <source>
        <dbReference type="ARBA" id="ARBA00023163"/>
    </source>
</evidence>
<keyword evidence="3" id="KW-0804">Transcription</keyword>
<keyword evidence="2" id="KW-0238">DNA-binding</keyword>
<dbReference type="PANTHER" id="PTHR43280">
    <property type="entry name" value="ARAC-FAMILY TRANSCRIPTIONAL REGULATOR"/>
    <property type="match status" value="1"/>
</dbReference>
<dbReference type="Pfam" id="PF02311">
    <property type="entry name" value="AraC_binding"/>
    <property type="match status" value="1"/>
</dbReference>
<evidence type="ECO:0000256" key="1">
    <source>
        <dbReference type="ARBA" id="ARBA00023015"/>
    </source>
</evidence>
<dbReference type="EMBL" id="JACOQK010000001">
    <property type="protein sequence ID" value="MBC5787469.1"/>
    <property type="molecule type" value="Genomic_DNA"/>
</dbReference>
<dbReference type="InterPro" id="IPR014710">
    <property type="entry name" value="RmlC-like_jellyroll"/>
</dbReference>
<keyword evidence="6" id="KW-1185">Reference proteome</keyword>
<organism evidence="5 6">
    <name type="scientific">Clostridium facile</name>
    <dbReference type="NCBI Taxonomy" id="2763035"/>
    <lineage>
        <taxon>Bacteria</taxon>
        <taxon>Bacillati</taxon>
        <taxon>Bacillota</taxon>
        <taxon>Clostridia</taxon>
        <taxon>Eubacteriales</taxon>
        <taxon>Clostridiaceae</taxon>
        <taxon>Clostridium</taxon>
    </lineage>
</organism>
<reference evidence="5 6" key="1">
    <citation type="submission" date="2020-08" db="EMBL/GenBank/DDBJ databases">
        <title>Genome public.</title>
        <authorList>
            <person name="Liu C."/>
            <person name="Sun Q."/>
        </authorList>
    </citation>
    <scope>NUCLEOTIDE SEQUENCE [LARGE SCALE GENOMIC DNA]</scope>
    <source>
        <strain evidence="5 6">NSJ-27</strain>
    </source>
</reference>
<dbReference type="RefSeq" id="WP_186996403.1">
    <property type="nucleotide sequence ID" value="NZ_JACOQK010000001.1"/>
</dbReference>